<dbReference type="AlphaFoldDB" id="A0A8R7PFZ9"/>
<feature type="compositionally biased region" description="Basic residues" evidence="1">
    <location>
        <begin position="1"/>
        <end position="13"/>
    </location>
</feature>
<evidence type="ECO:0000313" key="3">
    <source>
        <dbReference type="Proteomes" id="UP000015106"/>
    </source>
</evidence>
<feature type="compositionally biased region" description="Basic and acidic residues" evidence="1">
    <location>
        <begin position="14"/>
        <end position="35"/>
    </location>
</feature>
<dbReference type="EnsemblPlants" id="TuG1812G0200003231.01.T01">
    <property type="protein sequence ID" value="TuG1812G0200003231.01.T01.cds284949"/>
    <property type="gene ID" value="TuG1812G0200003231.01"/>
</dbReference>
<sequence>MTHSRQRRSTRHNKAQDGGDLVRAHEDREDNDEHQQWCTSRSEEVVVQGGTIIYLSEGRIKSHHLSSLKGMRTRIILSFSFPIFLISVHPNHNRDGWIISALCANEEDGGGAAHRLHIHQPRQCCHHQSRARRGRLLHQPDFAIFINFSPGEGTDCLDTPPGYVDRASPTSAAVHLTRMSSTSAPPVIHMSWPSSSTLRLSDDAVYTDILSFFYTKWRPPL</sequence>
<feature type="region of interest" description="Disordered" evidence="1">
    <location>
        <begin position="1"/>
        <end position="40"/>
    </location>
</feature>
<organism evidence="2 3">
    <name type="scientific">Triticum urartu</name>
    <name type="common">Red wild einkorn</name>
    <name type="synonym">Crithodium urartu</name>
    <dbReference type="NCBI Taxonomy" id="4572"/>
    <lineage>
        <taxon>Eukaryota</taxon>
        <taxon>Viridiplantae</taxon>
        <taxon>Streptophyta</taxon>
        <taxon>Embryophyta</taxon>
        <taxon>Tracheophyta</taxon>
        <taxon>Spermatophyta</taxon>
        <taxon>Magnoliopsida</taxon>
        <taxon>Liliopsida</taxon>
        <taxon>Poales</taxon>
        <taxon>Poaceae</taxon>
        <taxon>BOP clade</taxon>
        <taxon>Pooideae</taxon>
        <taxon>Triticodae</taxon>
        <taxon>Triticeae</taxon>
        <taxon>Triticinae</taxon>
        <taxon>Triticum</taxon>
    </lineage>
</organism>
<keyword evidence="3" id="KW-1185">Reference proteome</keyword>
<evidence type="ECO:0000256" key="1">
    <source>
        <dbReference type="SAM" id="MobiDB-lite"/>
    </source>
</evidence>
<name>A0A8R7PFZ9_TRIUA</name>
<evidence type="ECO:0000313" key="2">
    <source>
        <dbReference type="EnsemblPlants" id="TuG1812G0200003231.01.T01.cds284949"/>
    </source>
</evidence>
<dbReference type="Gramene" id="TuG1812G0200003231.01.T01">
    <property type="protein sequence ID" value="TuG1812G0200003231.01.T01.cds284949"/>
    <property type="gene ID" value="TuG1812G0200003231.01"/>
</dbReference>
<reference evidence="2" key="2">
    <citation type="submission" date="2018-03" db="EMBL/GenBank/DDBJ databases">
        <title>The Triticum urartu genome reveals the dynamic nature of wheat genome evolution.</title>
        <authorList>
            <person name="Ling H."/>
            <person name="Ma B."/>
            <person name="Shi X."/>
            <person name="Liu H."/>
            <person name="Dong L."/>
            <person name="Sun H."/>
            <person name="Cao Y."/>
            <person name="Gao Q."/>
            <person name="Zheng S."/>
            <person name="Li Y."/>
            <person name="Yu Y."/>
            <person name="Du H."/>
            <person name="Qi M."/>
            <person name="Li Y."/>
            <person name="Yu H."/>
            <person name="Cui Y."/>
            <person name="Wang N."/>
            <person name="Chen C."/>
            <person name="Wu H."/>
            <person name="Zhao Y."/>
            <person name="Zhang J."/>
            <person name="Li Y."/>
            <person name="Zhou W."/>
            <person name="Zhang B."/>
            <person name="Hu W."/>
            <person name="Eijk M."/>
            <person name="Tang J."/>
            <person name="Witsenboer H."/>
            <person name="Zhao S."/>
            <person name="Li Z."/>
            <person name="Zhang A."/>
            <person name="Wang D."/>
            <person name="Liang C."/>
        </authorList>
    </citation>
    <scope>NUCLEOTIDE SEQUENCE [LARGE SCALE GENOMIC DNA]</scope>
    <source>
        <strain evidence="2">cv. G1812</strain>
    </source>
</reference>
<accession>A0A8R7PFZ9</accession>
<proteinExistence type="predicted"/>
<dbReference type="Proteomes" id="UP000015106">
    <property type="component" value="Chromosome 2"/>
</dbReference>
<reference evidence="3" key="1">
    <citation type="journal article" date="2013" name="Nature">
        <title>Draft genome of the wheat A-genome progenitor Triticum urartu.</title>
        <authorList>
            <person name="Ling H.Q."/>
            <person name="Zhao S."/>
            <person name="Liu D."/>
            <person name="Wang J."/>
            <person name="Sun H."/>
            <person name="Zhang C."/>
            <person name="Fan H."/>
            <person name="Li D."/>
            <person name="Dong L."/>
            <person name="Tao Y."/>
            <person name="Gao C."/>
            <person name="Wu H."/>
            <person name="Li Y."/>
            <person name="Cui Y."/>
            <person name="Guo X."/>
            <person name="Zheng S."/>
            <person name="Wang B."/>
            <person name="Yu K."/>
            <person name="Liang Q."/>
            <person name="Yang W."/>
            <person name="Lou X."/>
            <person name="Chen J."/>
            <person name="Feng M."/>
            <person name="Jian J."/>
            <person name="Zhang X."/>
            <person name="Luo G."/>
            <person name="Jiang Y."/>
            <person name="Liu J."/>
            <person name="Wang Z."/>
            <person name="Sha Y."/>
            <person name="Zhang B."/>
            <person name="Wu H."/>
            <person name="Tang D."/>
            <person name="Shen Q."/>
            <person name="Xue P."/>
            <person name="Zou S."/>
            <person name="Wang X."/>
            <person name="Liu X."/>
            <person name="Wang F."/>
            <person name="Yang Y."/>
            <person name="An X."/>
            <person name="Dong Z."/>
            <person name="Zhang K."/>
            <person name="Zhang X."/>
            <person name="Luo M.C."/>
            <person name="Dvorak J."/>
            <person name="Tong Y."/>
            <person name="Wang J."/>
            <person name="Yang H."/>
            <person name="Li Z."/>
            <person name="Wang D."/>
            <person name="Zhang A."/>
            <person name="Wang J."/>
        </authorList>
    </citation>
    <scope>NUCLEOTIDE SEQUENCE</scope>
    <source>
        <strain evidence="3">cv. G1812</strain>
    </source>
</reference>
<reference evidence="2" key="3">
    <citation type="submission" date="2022-06" db="UniProtKB">
        <authorList>
            <consortium name="EnsemblPlants"/>
        </authorList>
    </citation>
    <scope>IDENTIFICATION</scope>
</reference>
<protein>
    <submittedName>
        <fullName evidence="2">Uncharacterized protein</fullName>
    </submittedName>
</protein>